<accession>A0A2P2QDK1</accession>
<sequence length="71" mass="7732">MSTLNLVTATAICGAKNTSAMYTSSPVAYLPAKFFSNFSRARKPFSMVDCAHDRDSSGPVFSLIFFSNEII</sequence>
<protein>
    <submittedName>
        <fullName evidence="1">Zeta class glutathione S-transferase protein</fullName>
    </submittedName>
</protein>
<evidence type="ECO:0000313" key="1">
    <source>
        <dbReference type="EMBL" id="MBX65068.1"/>
    </source>
</evidence>
<dbReference type="EMBL" id="GGEC01084584">
    <property type="protein sequence ID" value="MBX65068.1"/>
    <property type="molecule type" value="Transcribed_RNA"/>
</dbReference>
<dbReference type="AlphaFoldDB" id="A0A2P2QDK1"/>
<dbReference type="GO" id="GO:0016740">
    <property type="term" value="F:transferase activity"/>
    <property type="evidence" value="ECO:0007669"/>
    <property type="project" value="UniProtKB-KW"/>
</dbReference>
<organism evidence="1">
    <name type="scientific">Rhizophora mucronata</name>
    <name type="common">Asiatic mangrove</name>
    <dbReference type="NCBI Taxonomy" id="61149"/>
    <lineage>
        <taxon>Eukaryota</taxon>
        <taxon>Viridiplantae</taxon>
        <taxon>Streptophyta</taxon>
        <taxon>Embryophyta</taxon>
        <taxon>Tracheophyta</taxon>
        <taxon>Spermatophyta</taxon>
        <taxon>Magnoliopsida</taxon>
        <taxon>eudicotyledons</taxon>
        <taxon>Gunneridae</taxon>
        <taxon>Pentapetalae</taxon>
        <taxon>rosids</taxon>
        <taxon>fabids</taxon>
        <taxon>Malpighiales</taxon>
        <taxon>Rhizophoraceae</taxon>
        <taxon>Rhizophora</taxon>
    </lineage>
</organism>
<proteinExistence type="predicted"/>
<keyword evidence="1" id="KW-0808">Transferase</keyword>
<name>A0A2P2QDK1_RHIMU</name>
<reference evidence="1" key="1">
    <citation type="submission" date="2018-02" db="EMBL/GenBank/DDBJ databases">
        <title>Rhizophora mucronata_Transcriptome.</title>
        <authorList>
            <person name="Meera S.P."/>
            <person name="Sreeshan A."/>
            <person name="Augustine A."/>
        </authorList>
    </citation>
    <scope>NUCLEOTIDE SEQUENCE</scope>
    <source>
        <tissue evidence="1">Leaf</tissue>
    </source>
</reference>